<feature type="compositionally biased region" description="Acidic residues" evidence="3">
    <location>
        <begin position="1082"/>
        <end position="1103"/>
    </location>
</feature>
<feature type="region of interest" description="Disordered" evidence="3">
    <location>
        <begin position="1367"/>
        <end position="1412"/>
    </location>
</feature>
<dbReference type="PANTHER" id="PTHR12634:SF8">
    <property type="entry name" value="FIERY MOUNTAIN, ISOFORM D"/>
    <property type="match status" value="1"/>
</dbReference>
<feature type="compositionally biased region" description="Basic and acidic residues" evidence="3">
    <location>
        <begin position="464"/>
        <end position="474"/>
    </location>
</feature>
<protein>
    <submittedName>
        <fullName evidence="4">Putative sit4-associating protein</fullName>
    </submittedName>
</protein>
<feature type="region of interest" description="Disordered" evidence="3">
    <location>
        <begin position="1033"/>
        <end position="1124"/>
    </location>
</feature>
<feature type="compositionally biased region" description="Low complexity" evidence="3">
    <location>
        <begin position="543"/>
        <end position="553"/>
    </location>
</feature>
<feature type="compositionally biased region" description="Low complexity" evidence="3">
    <location>
        <begin position="1038"/>
        <end position="1057"/>
    </location>
</feature>
<feature type="compositionally biased region" description="Basic and acidic residues" evidence="3">
    <location>
        <begin position="573"/>
        <end position="590"/>
    </location>
</feature>
<dbReference type="OrthoDB" id="295029at2759"/>
<feature type="compositionally biased region" description="Low complexity" evidence="3">
    <location>
        <begin position="1297"/>
        <end position="1320"/>
    </location>
</feature>
<dbReference type="OMA" id="FVDHRVV"/>
<feature type="compositionally biased region" description="Low complexity" evidence="3">
    <location>
        <begin position="1104"/>
        <end position="1123"/>
    </location>
</feature>
<dbReference type="GO" id="GO:0019888">
    <property type="term" value="F:protein phosphatase regulator activity"/>
    <property type="evidence" value="ECO:0007669"/>
    <property type="project" value="TreeGrafter"/>
</dbReference>
<dbReference type="KEGG" id="cthr:CTHT_0020230"/>
<dbReference type="GeneID" id="18256061"/>
<keyword evidence="5" id="KW-1185">Reference proteome</keyword>
<feature type="compositionally biased region" description="Acidic residues" evidence="3">
    <location>
        <begin position="867"/>
        <end position="882"/>
    </location>
</feature>
<evidence type="ECO:0000313" key="5">
    <source>
        <dbReference type="Proteomes" id="UP000008066"/>
    </source>
</evidence>
<feature type="region of interest" description="Disordered" evidence="3">
    <location>
        <begin position="860"/>
        <end position="888"/>
    </location>
</feature>
<feature type="compositionally biased region" description="Low complexity" evidence="3">
    <location>
        <begin position="1205"/>
        <end position="1222"/>
    </location>
</feature>
<evidence type="ECO:0000256" key="3">
    <source>
        <dbReference type="SAM" id="MobiDB-lite"/>
    </source>
</evidence>
<evidence type="ECO:0000256" key="2">
    <source>
        <dbReference type="ARBA" id="ARBA00023306"/>
    </source>
</evidence>
<dbReference type="InterPro" id="IPR007587">
    <property type="entry name" value="SAPS"/>
</dbReference>
<name>G0S399_CHATD</name>
<feature type="compositionally biased region" description="Pro residues" evidence="3">
    <location>
        <begin position="1003"/>
        <end position="1017"/>
    </location>
</feature>
<dbReference type="EMBL" id="GL988040">
    <property type="protein sequence ID" value="EGS22482.1"/>
    <property type="molecule type" value="Genomic_DNA"/>
</dbReference>
<dbReference type="Proteomes" id="UP000008066">
    <property type="component" value="Unassembled WGS sequence"/>
</dbReference>
<evidence type="ECO:0000256" key="1">
    <source>
        <dbReference type="ARBA" id="ARBA00006180"/>
    </source>
</evidence>
<feature type="compositionally biased region" description="Basic and acidic residues" evidence="3">
    <location>
        <begin position="510"/>
        <end position="519"/>
    </location>
</feature>
<evidence type="ECO:0000313" key="4">
    <source>
        <dbReference type="EMBL" id="EGS22482.1"/>
    </source>
</evidence>
<dbReference type="PANTHER" id="PTHR12634">
    <property type="entry name" value="SIT4 YEAST -ASSOCIATING PROTEIN-RELATED"/>
    <property type="match status" value="1"/>
</dbReference>
<dbReference type="Pfam" id="PF04499">
    <property type="entry name" value="SAPS"/>
    <property type="match status" value="1"/>
</dbReference>
<proteinExistence type="inferred from homology"/>
<dbReference type="GO" id="GO:0019903">
    <property type="term" value="F:protein phosphatase binding"/>
    <property type="evidence" value="ECO:0007669"/>
    <property type="project" value="InterPro"/>
</dbReference>
<comment type="similarity">
    <text evidence="1">Belongs to the SAPS family.</text>
</comment>
<dbReference type="eggNOG" id="KOG2073">
    <property type="taxonomic scope" value="Eukaryota"/>
</dbReference>
<feature type="compositionally biased region" description="Basic and acidic residues" evidence="3">
    <location>
        <begin position="1154"/>
        <end position="1173"/>
    </location>
</feature>
<feature type="compositionally biased region" description="Basic and acidic residues" evidence="3">
    <location>
        <begin position="1372"/>
        <end position="1382"/>
    </location>
</feature>
<reference evidence="4 5" key="1">
    <citation type="journal article" date="2011" name="Cell">
        <title>Insight into structure and assembly of the nuclear pore complex by utilizing the genome of a eukaryotic thermophile.</title>
        <authorList>
            <person name="Amlacher S."/>
            <person name="Sarges P."/>
            <person name="Flemming D."/>
            <person name="van Noort V."/>
            <person name="Kunze R."/>
            <person name="Devos D.P."/>
            <person name="Arumugam M."/>
            <person name="Bork P."/>
            <person name="Hurt E."/>
        </authorList>
    </citation>
    <scope>NUCLEOTIDE SEQUENCE [LARGE SCALE GENOMIC DNA]</scope>
    <source>
        <strain evidence="5">DSM 1495 / CBS 144.50 / IMI 039719</strain>
    </source>
</reference>
<accession>G0S399</accession>
<feature type="compositionally biased region" description="Basic and acidic residues" evidence="3">
    <location>
        <begin position="1271"/>
        <end position="1296"/>
    </location>
</feature>
<feature type="region of interest" description="Disordered" evidence="3">
    <location>
        <begin position="995"/>
        <end position="1019"/>
    </location>
</feature>
<feature type="region of interest" description="Disordered" evidence="3">
    <location>
        <begin position="446"/>
        <end position="620"/>
    </location>
</feature>
<dbReference type="GO" id="GO:0005634">
    <property type="term" value="C:nucleus"/>
    <property type="evidence" value="ECO:0007669"/>
    <property type="project" value="TreeGrafter"/>
</dbReference>
<dbReference type="HOGENOM" id="CLU_003676_1_0_1"/>
<feature type="compositionally biased region" description="Low complexity" evidence="3">
    <location>
        <begin position="595"/>
        <end position="610"/>
    </location>
</feature>
<dbReference type="RefSeq" id="XP_006692501.1">
    <property type="nucleotide sequence ID" value="XM_006692438.1"/>
</dbReference>
<organism evidence="5">
    <name type="scientific">Chaetomium thermophilum (strain DSM 1495 / CBS 144.50 / IMI 039719)</name>
    <name type="common">Thermochaetoides thermophila</name>
    <dbReference type="NCBI Taxonomy" id="759272"/>
    <lineage>
        <taxon>Eukaryota</taxon>
        <taxon>Fungi</taxon>
        <taxon>Dikarya</taxon>
        <taxon>Ascomycota</taxon>
        <taxon>Pezizomycotina</taxon>
        <taxon>Sordariomycetes</taxon>
        <taxon>Sordariomycetidae</taxon>
        <taxon>Sordariales</taxon>
        <taxon>Chaetomiaceae</taxon>
        <taxon>Thermochaetoides</taxon>
    </lineage>
</organism>
<dbReference type="GO" id="GO:0005829">
    <property type="term" value="C:cytosol"/>
    <property type="evidence" value="ECO:0007669"/>
    <property type="project" value="TreeGrafter"/>
</dbReference>
<feature type="region of interest" description="Disordered" evidence="3">
    <location>
        <begin position="1271"/>
        <end position="1343"/>
    </location>
</feature>
<feature type="region of interest" description="Disordered" evidence="3">
    <location>
        <begin position="1138"/>
        <end position="1233"/>
    </location>
</feature>
<dbReference type="STRING" id="759272.G0S399"/>
<keyword evidence="2" id="KW-0131">Cell cycle</keyword>
<sequence length="1412" mass="152824">MFWRFGGYANVSTIDTILEKDNFQLEELLDETDLIQELKQHNAKLIEYLREPKVLEKLLQYVVAPKLEPVASQDDNDETEDEDEIKGKGLSLSFNSSTSTCDDAEKKRNRYAFVAAEILSADVWSLYEALLESRDLLVNFWQFLTRPSPLDPLQASYFTKVNESLFDKKTAEMIDLLKSMDGAVANLLRHVDCPMIMDLLLKIISLERNEAGQGIVEWLYSQDLMPTLISFLGPEHPWSTQTSAADFIKAIITVSANASQNEQACIGPNELTRQLVSRPCVEQLIKYMLGGGNPLTCGVGIVIEVIRKNNSDYDPEGVDIHAPPTSKDPIYLGTLLRLFAEHIPDFMNLIMTAPAQEHRLNSTFGDRIEPLGFDRFKTCELMAELLHCSNMVLLNEPGSEEFIAARDAERHRLRAEGKLMPTPGAAGPMRRENLSLQASQLSAADENRKLEVTNSSVEDDGFEEVSHAAEEEITHGVLELPDAPLPTGSSLLDKDDDDFVDEPLSSPRLKYSEPVRSDDQSPFEDPDLVVPPLSPKKQTEQDSSSGKTPGPSGTKEEEKERPTTMVEPSPAKPVEEKPPPKTEEIAKEDTPSQPSETAAETTAASQTASEGDSTLEQSRDTIDESVNTSIVIANITEAPNPVETTPPPAKPVVGDFLKMQLVKYNVVPTILSFFFKYPWNNFLHNVVYDIVQQVFNGPMDRGYNPTLATSLFEQADITTQIINGQKASEKSEAEIKTRQGYMGHLTLIAEEVVKFTERHPPELLSETVLNKVMAPEWVQYVEGPLAETRERDNAILGGVRPEAVMARGSASLMGFAGLSSIGLSASASNALAEAGLNGGLDSGEGSGSLGAFSISAGTLMSGFGSSSDEDDDEEQETEEDVNNEARSLTALDEAVRNGNGFGAIGDGRPHVHASWSYAEAPHSTEGDDVMDLDEAVPALEDFQRDGTVQSGASAAADDLGFDFVEPWDASRLCSYSVELLAKGWFRAYTNSLNSDNSNSLNPPSIPPPPPPPPPLNIPPSRARLQLAARLAMNKRNAEAAAQANEAQSTTNGDPDSSLLHEDDDDDPGFGLPSSERISNPFEDYEEEDEDEEDVEDNSSDDGDPSAAAAGNNNVSSSSGLGWNRGSWWRNVVRRGARRFEADDDDDDDGLGLGRVEKFGDGRDDSSSSDDDARPSGGGFGTSGGFDDAFEDEEFGDFAMPEVDAATKAAAGSGSASGATAAGGTIGSGTGFSGIDPERETILVKPTPVHAKSGIGPFSSFWPFSTPKFGLGEDKEKEKEATPAFEKEGATSAEEAHTGTTAVTFPSTTTTVTKSATPSSTGTLADEPVELAKEEAEPEPGTDAEVVEVELVLDDRDRIPIAATIPAPSTADVSKEQKEERMVFSHHRKKDSVDGDGEGEEIIIHPPVGEGLR</sequence>
<gene>
    <name evidence="4" type="ORF">CTHT_0020230</name>
</gene>